<dbReference type="EMBL" id="DS985219">
    <property type="protein sequence ID" value="EEY19326.1"/>
    <property type="molecule type" value="Genomic_DNA"/>
</dbReference>
<organism evidence="3">
    <name type="scientific">Verticillium alfalfae (strain VaMs.102 / ATCC MYA-4576 / FGSC 10136)</name>
    <name type="common">Verticillium wilt of alfalfa</name>
    <name type="synonym">Verticillium albo-atrum</name>
    <dbReference type="NCBI Taxonomy" id="526221"/>
    <lineage>
        <taxon>Eukaryota</taxon>
        <taxon>Fungi</taxon>
        <taxon>Dikarya</taxon>
        <taxon>Ascomycota</taxon>
        <taxon>Pezizomycotina</taxon>
        <taxon>Sordariomycetes</taxon>
        <taxon>Hypocreomycetidae</taxon>
        <taxon>Glomerellales</taxon>
        <taxon>Plectosphaerellaceae</taxon>
        <taxon>Verticillium</taxon>
    </lineage>
</organism>
<sequence>MPDLSKFLYYLKPLHERKPPKKVLPKDDSASQATGEDGEKRIYGSFGHREGPNSIGAAAGAGALGMVGLPGISR</sequence>
<keyword evidence="3" id="KW-1185">Reference proteome</keyword>
<dbReference type="Proteomes" id="UP000008698">
    <property type="component" value="Unassembled WGS sequence"/>
</dbReference>
<name>C9SKV8_VERA1</name>
<reference evidence="3" key="1">
    <citation type="journal article" date="2011" name="PLoS Pathog.">
        <title>Comparative genomics yields insights into niche adaptation of plant vascular wilt pathogens.</title>
        <authorList>
            <person name="Klosterman S.J."/>
            <person name="Subbarao K.V."/>
            <person name="Kang S."/>
            <person name="Veronese P."/>
            <person name="Gold S.E."/>
            <person name="Thomma B.P.H.J."/>
            <person name="Chen Z."/>
            <person name="Henrissat B."/>
            <person name="Lee Y.-H."/>
            <person name="Park J."/>
            <person name="Garcia-Pedrajas M.D."/>
            <person name="Barbara D.J."/>
            <person name="Anchieta A."/>
            <person name="de Jonge R."/>
            <person name="Santhanam P."/>
            <person name="Maruthachalam K."/>
            <person name="Atallah Z."/>
            <person name="Amyotte S.G."/>
            <person name="Paz Z."/>
            <person name="Inderbitzin P."/>
            <person name="Hayes R.J."/>
            <person name="Heiman D.I."/>
            <person name="Young S."/>
            <person name="Zeng Q."/>
            <person name="Engels R."/>
            <person name="Galagan J."/>
            <person name="Cuomo C.A."/>
            <person name="Dobinson K.F."/>
            <person name="Ma L.-J."/>
        </authorList>
    </citation>
    <scope>NUCLEOTIDE SEQUENCE [LARGE SCALE GENOMIC DNA]</scope>
    <source>
        <strain evidence="3">VaMs.102 / ATCC MYA-4576 / FGSC 10136</strain>
    </source>
</reference>
<dbReference type="KEGG" id="val:VDBG_05435"/>
<dbReference type="OrthoDB" id="10324554at2759"/>
<evidence type="ECO:0000256" key="1">
    <source>
        <dbReference type="SAM" id="MobiDB-lite"/>
    </source>
</evidence>
<dbReference type="RefSeq" id="XP_003004322.1">
    <property type="nucleotide sequence ID" value="XM_003004276.1"/>
</dbReference>
<feature type="region of interest" description="Disordered" evidence="1">
    <location>
        <begin position="18"/>
        <end position="49"/>
    </location>
</feature>
<gene>
    <name evidence="2" type="ORF">VDBG_05435</name>
</gene>
<dbReference type="AlphaFoldDB" id="C9SKV8"/>
<proteinExistence type="predicted"/>
<dbReference type="HOGENOM" id="CLU_2689678_0_0_1"/>
<feature type="compositionally biased region" description="Basic and acidic residues" evidence="1">
    <location>
        <begin position="37"/>
        <end position="49"/>
    </location>
</feature>
<dbReference type="eggNOG" id="ENOG502T6MM">
    <property type="taxonomic scope" value="Eukaryota"/>
</dbReference>
<accession>C9SKV8</accession>
<protein>
    <submittedName>
        <fullName evidence="2">Uncharacterized protein</fullName>
    </submittedName>
</protein>
<dbReference type="GeneID" id="9531307"/>
<evidence type="ECO:0000313" key="3">
    <source>
        <dbReference type="Proteomes" id="UP000008698"/>
    </source>
</evidence>
<evidence type="ECO:0000313" key="2">
    <source>
        <dbReference type="EMBL" id="EEY19326.1"/>
    </source>
</evidence>